<proteinExistence type="predicted"/>
<accession>A0ABR7AFG1</accession>
<evidence type="ECO:0000313" key="1">
    <source>
        <dbReference type="EMBL" id="MBC3939165.1"/>
    </source>
</evidence>
<name>A0ABR7AFG1_9FIRM</name>
<dbReference type="Proteomes" id="UP000602181">
    <property type="component" value="Unassembled WGS sequence"/>
</dbReference>
<sequence length="57" mass="6632">MKKAILLWIFSRISGNNETGGKDCQKNVFNMRVLKKWKNRRGARAWAGGEIVERIVR</sequence>
<dbReference type="EMBL" id="JACOIH010000016">
    <property type="protein sequence ID" value="MBC3939165.1"/>
    <property type="molecule type" value="Genomic_DNA"/>
</dbReference>
<protein>
    <submittedName>
        <fullName evidence="1">Uncharacterized protein</fullName>
    </submittedName>
</protein>
<evidence type="ECO:0000313" key="2">
    <source>
        <dbReference type="Proteomes" id="UP000602181"/>
    </source>
</evidence>
<dbReference type="RefSeq" id="WP_158595652.1">
    <property type="nucleotide sequence ID" value="NZ_JACOIH010000016.1"/>
</dbReference>
<organism evidence="1 2">
    <name type="scientific">Anaerotruncus massiliensis</name>
    <name type="common">ex Togo et al. 2019</name>
    <dbReference type="NCBI Taxonomy" id="1673720"/>
    <lineage>
        <taxon>Bacteria</taxon>
        <taxon>Bacillati</taxon>
        <taxon>Bacillota</taxon>
        <taxon>Clostridia</taxon>
        <taxon>Eubacteriales</taxon>
        <taxon>Oscillospiraceae</taxon>
        <taxon>Anaerotruncus</taxon>
    </lineage>
</organism>
<keyword evidence="2" id="KW-1185">Reference proteome</keyword>
<comment type="caution">
    <text evidence="1">The sequence shown here is derived from an EMBL/GenBank/DDBJ whole genome shotgun (WGS) entry which is preliminary data.</text>
</comment>
<reference evidence="1 2" key="1">
    <citation type="submission" date="2020-08" db="EMBL/GenBank/DDBJ databases">
        <authorList>
            <person name="Liu C."/>
            <person name="Sun Q."/>
        </authorList>
    </citation>
    <scope>NUCLEOTIDE SEQUENCE [LARGE SCALE GENOMIC DNA]</scope>
    <source>
        <strain evidence="1 2">22A2-44</strain>
    </source>
</reference>
<gene>
    <name evidence="1" type="ORF">H8R05_09610</name>
</gene>